<comment type="caution">
    <text evidence="9">The sequence shown here is derived from an EMBL/GenBank/DDBJ whole genome shotgun (WGS) entry which is preliminary data.</text>
</comment>
<evidence type="ECO:0000256" key="1">
    <source>
        <dbReference type="ARBA" id="ARBA00001970"/>
    </source>
</evidence>
<dbReference type="InterPro" id="IPR011008">
    <property type="entry name" value="Dimeric_a/b-barrel"/>
</dbReference>
<accession>A0A9P8I9S7</accession>
<dbReference type="PROSITE" id="PS51405">
    <property type="entry name" value="HEME_HALOPEROXIDASE"/>
    <property type="match status" value="1"/>
</dbReference>
<dbReference type="OrthoDB" id="3207336at2759"/>
<proteinExistence type="inferred from homology"/>
<evidence type="ECO:0000259" key="8">
    <source>
        <dbReference type="PROSITE" id="PS51405"/>
    </source>
</evidence>
<keyword evidence="10" id="KW-1185">Reference proteome</keyword>
<name>A0A9P8I9S7_9PEZI</name>
<keyword evidence="4" id="KW-0479">Metal-binding</keyword>
<evidence type="ECO:0000256" key="7">
    <source>
        <dbReference type="ARBA" id="ARBA00025795"/>
    </source>
</evidence>
<keyword evidence="5" id="KW-0560">Oxidoreductase</keyword>
<dbReference type="EMBL" id="JAGHQL010000032">
    <property type="protein sequence ID" value="KAH0543481.1"/>
    <property type="molecule type" value="Genomic_DNA"/>
</dbReference>
<dbReference type="InterPro" id="IPR036851">
    <property type="entry name" value="Chloroperoxidase-like_sf"/>
</dbReference>
<dbReference type="InterPro" id="IPR006314">
    <property type="entry name" value="Dyp_peroxidase"/>
</dbReference>
<evidence type="ECO:0000256" key="3">
    <source>
        <dbReference type="ARBA" id="ARBA00022617"/>
    </source>
</evidence>
<comment type="similarity">
    <text evidence="7">Belongs to the chloroperoxidase family.</text>
</comment>
<organism evidence="9 10">
    <name type="scientific">Glutinoglossum americanum</name>
    <dbReference type="NCBI Taxonomy" id="1670608"/>
    <lineage>
        <taxon>Eukaryota</taxon>
        <taxon>Fungi</taxon>
        <taxon>Dikarya</taxon>
        <taxon>Ascomycota</taxon>
        <taxon>Pezizomycotina</taxon>
        <taxon>Geoglossomycetes</taxon>
        <taxon>Geoglossales</taxon>
        <taxon>Geoglossaceae</taxon>
        <taxon>Glutinoglossum</taxon>
    </lineage>
</organism>
<evidence type="ECO:0000256" key="4">
    <source>
        <dbReference type="ARBA" id="ARBA00022723"/>
    </source>
</evidence>
<dbReference type="Pfam" id="PF01328">
    <property type="entry name" value="Peroxidase_2"/>
    <property type="match status" value="1"/>
</dbReference>
<keyword evidence="3" id="KW-0349">Heme</keyword>
<evidence type="ECO:0000256" key="2">
    <source>
        <dbReference type="ARBA" id="ARBA00022559"/>
    </source>
</evidence>
<keyword evidence="6" id="KW-0408">Iron</keyword>
<dbReference type="Gene3D" id="1.10.489.10">
    <property type="entry name" value="Chloroperoxidase-like"/>
    <property type="match status" value="1"/>
</dbReference>
<evidence type="ECO:0000256" key="6">
    <source>
        <dbReference type="ARBA" id="ARBA00023004"/>
    </source>
</evidence>
<dbReference type="SUPFAM" id="SSF47571">
    <property type="entry name" value="Cloroperoxidase"/>
    <property type="match status" value="1"/>
</dbReference>
<evidence type="ECO:0000313" key="10">
    <source>
        <dbReference type="Proteomes" id="UP000698800"/>
    </source>
</evidence>
<keyword evidence="2" id="KW-0575">Peroxidase</keyword>
<dbReference type="GO" id="GO:0020037">
    <property type="term" value="F:heme binding"/>
    <property type="evidence" value="ECO:0007669"/>
    <property type="project" value="InterPro"/>
</dbReference>
<dbReference type="AlphaFoldDB" id="A0A9P8I9S7"/>
<reference evidence="9" key="1">
    <citation type="submission" date="2021-03" db="EMBL/GenBank/DDBJ databases">
        <title>Comparative genomics and phylogenomic investigation of the class Geoglossomycetes provide insights into ecological specialization and systematics.</title>
        <authorList>
            <person name="Melie T."/>
            <person name="Pirro S."/>
            <person name="Miller A.N."/>
            <person name="Quandt A."/>
        </authorList>
    </citation>
    <scope>NUCLEOTIDE SEQUENCE</scope>
    <source>
        <strain evidence="9">GBOQ0MN5Z8</strain>
    </source>
</reference>
<dbReference type="PANTHER" id="PTHR33577:SF9">
    <property type="entry name" value="PEROXIDASE STCC"/>
    <property type="match status" value="1"/>
</dbReference>
<dbReference type="PROSITE" id="PS51404">
    <property type="entry name" value="DYP_PEROXIDASE"/>
    <property type="match status" value="1"/>
</dbReference>
<sequence>MVCIFVCKYGGQVTTKSPRDRLDQMENPRIGLANHGVLPRDGKGVTKEMAVKAMTNAINLDADIAKIFASVALTTNPDAHAHSFDLNHVSKHGLIEHDVSLTRDDIAFGDNHTFNPDIWKSVLGTYGDSKETNFALASEARYNRVIACKKAHEAANKEFIYGIKEVILSYGETAILMSLLGDPKNGKIPVEYLKIVVEEERLPYEEGWRPAAHPITLKDLGHSISNLIQANEHNSAEALEVGLGTSAVAGQSQIFIAAPVRTGAAEALAALLETMNAAPGTADPANALLPFGHIPTIHVARFVILDDPSLPDRQQIAPQLPATEPLRLAFIADCDGTADDLLRTLVHLATPGLQQIFSHCSDFDAHTDLLAWLRAHRIVSAATYANWPGRSMTQVREEATLHTALRQTRLAHPEASPEQLRGILLTAARSVPLTPLPVPTFAEKLAEIGDFLLLPLYALLLSPLLIPALPFLILLLRWRETHDPVLAPVPSIARNKLLSSIEDRDVTNQYSAIGSLKPGLFRRWLTVAILWIINWSGRHLFNTGRLGRVNTIHFASWTFLDDKRRLFFGSNYDGSREAYNDDFINKVAFGLNVSFSNGLGYPQTNWLILDGARHEQDFKRYLFHHQIPTQVWAHRKPDWLRATSLDRGDMRMAANDEAADIQALADRGFSSLTGACYLLLRIENPALAKPWLRTLDIASLAQARTQHLSQVCQIAFTAAGLRALGTEVTPRAGFDPQFIDGIAGDERRSHLLGDEGANAPAHWHWGVGEQEPHILLLLLAANTAIDSLAQATCSAAHAAGCAVISGNTPTTTTTPLGREPFGFADGVSQPDYDWGGTLTPGGARDRDYRNLLAMGELLLGYPNEYGFIGDYPHTNELGRNGSYLVYRQLAQDVAGFWQWLARQAGDGAIALAERMVGRELDGAPLPGLESATIMGTDDPRNAFLFAEDPDGRVCPIGAHIRRVNPRSSDDPQGRHGFLRDLISSVGLSGTTMHDAVASARFHRLSRRGRPYGPVIVLQAAMQGTGADQEAGLHFVCLNANLARQFEFVQGAWAASAKFAGLAAEQDPLLGNRLPLAGAQPSDAFSYTDTGAYPRTISGLPQFVTVRGGAYLFLPGLRSLAQILADN</sequence>
<dbReference type="Proteomes" id="UP000698800">
    <property type="component" value="Unassembled WGS sequence"/>
</dbReference>
<feature type="domain" description="Heme haloperoxidase family profile" evidence="8">
    <location>
        <begin position="32"/>
        <end position="222"/>
    </location>
</feature>
<evidence type="ECO:0000256" key="5">
    <source>
        <dbReference type="ARBA" id="ARBA00023002"/>
    </source>
</evidence>
<dbReference type="PANTHER" id="PTHR33577">
    <property type="entry name" value="STERIGMATOCYSTIN BIOSYNTHESIS PEROXIDASE STCC-RELATED"/>
    <property type="match status" value="1"/>
</dbReference>
<gene>
    <name evidence="9" type="ORF">FGG08_002246</name>
</gene>
<dbReference type="GO" id="GO:0046872">
    <property type="term" value="F:metal ion binding"/>
    <property type="evidence" value="ECO:0007669"/>
    <property type="project" value="UniProtKB-KW"/>
</dbReference>
<dbReference type="GO" id="GO:0004601">
    <property type="term" value="F:peroxidase activity"/>
    <property type="evidence" value="ECO:0007669"/>
    <property type="project" value="UniProtKB-KW"/>
</dbReference>
<evidence type="ECO:0000313" key="9">
    <source>
        <dbReference type="EMBL" id="KAH0543481.1"/>
    </source>
</evidence>
<dbReference type="InterPro" id="IPR000028">
    <property type="entry name" value="Chloroperoxidase"/>
</dbReference>
<protein>
    <recommendedName>
        <fullName evidence="8">Heme haloperoxidase family profile domain-containing protein</fullName>
    </recommendedName>
</protein>
<dbReference type="SUPFAM" id="SSF54909">
    <property type="entry name" value="Dimeric alpha+beta barrel"/>
    <property type="match status" value="1"/>
</dbReference>
<comment type="cofactor">
    <cofactor evidence="1">
        <name>heme b</name>
        <dbReference type="ChEBI" id="CHEBI:60344"/>
    </cofactor>
</comment>